<comment type="caution">
    <text evidence="1">The sequence shown here is derived from an EMBL/GenBank/DDBJ whole genome shotgun (WGS) entry which is preliminary data.</text>
</comment>
<dbReference type="InterPro" id="IPR006626">
    <property type="entry name" value="PbH1"/>
</dbReference>
<dbReference type="EMBL" id="JAUSUU010000011">
    <property type="protein sequence ID" value="MDQ0336812.1"/>
    <property type="molecule type" value="Genomic_DNA"/>
</dbReference>
<sequence length="683" mass="76952">MKIKMLICILCLAGGFINKVEAQKEPYLKYPHAEISNDEVSLTVFLPDNKKGFYRGTHFDWSGLVAKLNYKKQAYFEGNNTKQKSKTITNIFGPLEASMSGGLGFKDADSDGKFIRLGVGVLQNGKASVYEANNSSYKILDRGTWNIEKGQDWISFTHSLSSDFGYAYSYTKTIRLNKQGFIIAHELENTGTKALNSGLEIANLLEKTPLKIIYPFKLQIENSASEHLKIGGNEIQITEPFPESELSLDLKGFETISPNNKVTFENSKSGAGVTVSSNQSLSRSLVEVNTNAISTKQFINISVPVNDKKTWTTNYFLYNTNAVQKKVKYEITKVDIEPEVFTIMKDKWNDEFKHVTYPEQVLDRVVEVHPGESIQSAMDAVSTAGGGVVVLKKGIHYLEDTLIPRSKITLVGERQAETIIMQGPNMMVSGINVEPEQQVTDFIIKDVIIQGTRQGKANGIRMSGKNGSRHNRIMFQNITVRDWSAQGVHLKRTDNIIMDHCDFQYNGSGGGLYHNVYFLYNKYILQSDCDMSNPIMGKGNKYTSCEFVLAQRCKIRDANGNGIQADHEEAGYIFLHKFDISGCGRVALWFPCEDYYDKYNYTENPKYAPQNIILNRCNVVDNTWGAMWRSVNNSYVINCSFDNKNVDMGLLNCDVTMEQSTFLKGNETYKSVNDWPGDVKLLW</sequence>
<dbReference type="AlphaFoldDB" id="A0A9X1CDG2"/>
<dbReference type="OrthoDB" id="5621785at2"/>
<protein>
    <recommendedName>
        <fullName evidence="5">Right handed beta helix domain-containing protein</fullName>
    </recommendedName>
</protein>
<dbReference type="Gene3D" id="2.160.20.10">
    <property type="entry name" value="Single-stranded right-handed beta-helix, Pectin lyase-like"/>
    <property type="match status" value="1"/>
</dbReference>
<dbReference type="Proteomes" id="UP001138672">
    <property type="component" value="Unassembled WGS sequence"/>
</dbReference>
<accession>A0A9X1CDG2</accession>
<proteinExistence type="predicted"/>
<evidence type="ECO:0000313" key="1">
    <source>
        <dbReference type="EMBL" id="MBP1841265.1"/>
    </source>
</evidence>
<dbReference type="InterPro" id="IPR011050">
    <property type="entry name" value="Pectin_lyase_fold/virulence"/>
</dbReference>
<dbReference type="SUPFAM" id="SSF51126">
    <property type="entry name" value="Pectin lyase-like"/>
    <property type="match status" value="1"/>
</dbReference>
<dbReference type="EMBL" id="JAGGJQ010000010">
    <property type="protein sequence ID" value="MBP1841265.1"/>
    <property type="molecule type" value="Genomic_DNA"/>
</dbReference>
<dbReference type="InterPro" id="IPR012334">
    <property type="entry name" value="Pectin_lyas_fold"/>
</dbReference>
<evidence type="ECO:0000313" key="2">
    <source>
        <dbReference type="EMBL" id="MDQ0336812.1"/>
    </source>
</evidence>
<name>A0A9X1CDG2_9FLAO</name>
<reference evidence="1" key="1">
    <citation type="submission" date="2021-03" db="EMBL/GenBank/DDBJ databases">
        <title>Genomic Encyclopedia of Type Strains, Phase IV (KMG-IV): sequencing the most valuable type-strain genomes for metagenomic binning, comparative biology and taxonomic classification.</title>
        <authorList>
            <person name="Goeker M."/>
        </authorList>
    </citation>
    <scope>NUCLEOTIDE SEQUENCE</scope>
    <source>
        <strain evidence="1">DSM 15523</strain>
        <strain evidence="2 4">DSM 16476</strain>
    </source>
</reference>
<evidence type="ECO:0000313" key="4">
    <source>
        <dbReference type="Proteomes" id="UP001231587"/>
    </source>
</evidence>
<dbReference type="RefSeq" id="WP_157486352.1">
    <property type="nucleotide sequence ID" value="NZ_JAGGJQ010000010.1"/>
</dbReference>
<organism evidence="1 3">
    <name type="scientific">Formosa algae</name>
    <dbReference type="NCBI Taxonomy" id="225843"/>
    <lineage>
        <taxon>Bacteria</taxon>
        <taxon>Pseudomonadati</taxon>
        <taxon>Bacteroidota</taxon>
        <taxon>Flavobacteriia</taxon>
        <taxon>Flavobacteriales</taxon>
        <taxon>Flavobacteriaceae</taxon>
        <taxon>Formosa</taxon>
    </lineage>
</organism>
<keyword evidence="4" id="KW-1185">Reference proteome</keyword>
<dbReference type="SMART" id="SM00710">
    <property type="entry name" value="PbH1"/>
    <property type="match status" value="5"/>
</dbReference>
<gene>
    <name evidence="1" type="ORF">J2Z56_003197</name>
    <name evidence="2" type="ORF">J2Z57_003269</name>
</gene>
<evidence type="ECO:0008006" key="5">
    <source>
        <dbReference type="Google" id="ProtNLM"/>
    </source>
</evidence>
<dbReference type="Proteomes" id="UP001231587">
    <property type="component" value="Unassembled WGS sequence"/>
</dbReference>
<evidence type="ECO:0000313" key="3">
    <source>
        <dbReference type="Proteomes" id="UP001138672"/>
    </source>
</evidence>